<comment type="caution">
    <text evidence="2">The sequence shown here is derived from an EMBL/GenBank/DDBJ whole genome shotgun (WGS) entry which is preliminary data.</text>
</comment>
<feature type="transmembrane region" description="Helical" evidence="1">
    <location>
        <begin position="275"/>
        <end position="293"/>
    </location>
</feature>
<keyword evidence="3" id="KW-1185">Reference proteome</keyword>
<feature type="transmembrane region" description="Helical" evidence="1">
    <location>
        <begin position="210"/>
        <end position="227"/>
    </location>
</feature>
<evidence type="ECO:0000313" key="2">
    <source>
        <dbReference type="EMBL" id="MDA3624182.1"/>
    </source>
</evidence>
<accession>A0ABT4USZ6</accession>
<feature type="transmembrane region" description="Helical" evidence="1">
    <location>
        <begin position="124"/>
        <end position="144"/>
    </location>
</feature>
<keyword evidence="1" id="KW-0472">Membrane</keyword>
<feature type="transmembrane region" description="Helical" evidence="1">
    <location>
        <begin position="156"/>
        <end position="175"/>
    </location>
</feature>
<evidence type="ECO:0000256" key="1">
    <source>
        <dbReference type="SAM" id="Phobius"/>
    </source>
</evidence>
<keyword evidence="1" id="KW-1133">Transmembrane helix</keyword>
<protein>
    <recommendedName>
        <fullName evidence="4">O-antigen ligase domain-containing protein</fullName>
    </recommendedName>
</protein>
<organism evidence="2 3">
    <name type="scientific">Saccharopolyspora oryzae</name>
    <dbReference type="NCBI Taxonomy" id="2997343"/>
    <lineage>
        <taxon>Bacteria</taxon>
        <taxon>Bacillati</taxon>
        <taxon>Actinomycetota</taxon>
        <taxon>Actinomycetes</taxon>
        <taxon>Pseudonocardiales</taxon>
        <taxon>Pseudonocardiaceae</taxon>
        <taxon>Saccharopolyspora</taxon>
    </lineage>
</organism>
<feature type="transmembrane region" description="Helical" evidence="1">
    <location>
        <begin position="63"/>
        <end position="81"/>
    </location>
</feature>
<dbReference type="EMBL" id="JAQGLA010000002">
    <property type="protein sequence ID" value="MDA3624182.1"/>
    <property type="molecule type" value="Genomic_DNA"/>
</dbReference>
<sequence length="456" mass="48567">MTFAGLLSLIAGPAALGVLGAIGLVAGAAYRPICATYAYVLLLPFVAGLGRGTLIPLVRPNEALLALLLLGAAVGAYVRFLRGASVRIRLRPLDVPLIAFVLLSTVWPLESMLLRGVPPAASDIMAVAPVCKLVALLLLVRCTVLSEEQLVRCMRLIVWSAAATGLIAVLQVLQFPPVVSALDSMWSSDSAALAERGTSTLSSSIATGDYLVIGLTLMVACAVRGIVGRREATLLGLVFGAGVLATGQFSTWISLVVVGVVVLRRFPGIRRKMLRIAPVAAIALVVGAPAFLTRLSEFGTRGVPQSWYGRWDNLVTFYLPHLTDFGFVLGISPNSVLRAPETWREEIYLESGYLHFLWVGGIPLLLGFIWLSVAVLRGTALLRSRNDVVGAYATALEAFWWTILVLSVIDIHLVMRGVGDLVFVLLAIVSARLGGDRAPVTTPAERANAIAGPSTW</sequence>
<reference evidence="2 3" key="1">
    <citation type="submission" date="2022-11" db="EMBL/GenBank/DDBJ databases">
        <title>Draft genome sequence of Saccharopolyspora sp. WRP15-2 isolated from rhizosphere soils of wild rice in Thailand.</title>
        <authorList>
            <person name="Duangmal K."/>
            <person name="Kammanee S."/>
            <person name="Muangham S."/>
        </authorList>
    </citation>
    <scope>NUCLEOTIDE SEQUENCE [LARGE SCALE GENOMIC DNA]</scope>
    <source>
        <strain evidence="2 3">WRP15-2</strain>
    </source>
</reference>
<evidence type="ECO:0000313" key="3">
    <source>
        <dbReference type="Proteomes" id="UP001210380"/>
    </source>
</evidence>
<dbReference type="Proteomes" id="UP001210380">
    <property type="component" value="Unassembled WGS sequence"/>
</dbReference>
<feature type="transmembrane region" description="Helical" evidence="1">
    <location>
        <begin position="234"/>
        <end position="263"/>
    </location>
</feature>
<feature type="transmembrane region" description="Helical" evidence="1">
    <location>
        <begin position="93"/>
        <end position="109"/>
    </location>
</feature>
<keyword evidence="1" id="KW-0812">Transmembrane</keyword>
<gene>
    <name evidence="2" type="ORF">OU415_01970</name>
</gene>
<feature type="transmembrane region" description="Helical" evidence="1">
    <location>
        <begin position="37"/>
        <end position="57"/>
    </location>
</feature>
<feature type="transmembrane region" description="Helical" evidence="1">
    <location>
        <begin position="314"/>
        <end position="333"/>
    </location>
</feature>
<name>A0ABT4USZ6_9PSEU</name>
<feature type="transmembrane region" description="Helical" evidence="1">
    <location>
        <begin position="6"/>
        <end position="30"/>
    </location>
</feature>
<feature type="transmembrane region" description="Helical" evidence="1">
    <location>
        <begin position="353"/>
        <end position="376"/>
    </location>
</feature>
<dbReference type="RefSeq" id="WP_270946747.1">
    <property type="nucleotide sequence ID" value="NZ_JAQGLA010000002.1"/>
</dbReference>
<feature type="transmembrane region" description="Helical" evidence="1">
    <location>
        <begin position="388"/>
        <end position="409"/>
    </location>
</feature>
<evidence type="ECO:0008006" key="4">
    <source>
        <dbReference type="Google" id="ProtNLM"/>
    </source>
</evidence>
<proteinExistence type="predicted"/>